<evidence type="ECO:0000313" key="2">
    <source>
        <dbReference type="EMBL" id="PJI79929.1"/>
    </source>
</evidence>
<dbReference type="PIRSF" id="PIRSF028162">
    <property type="entry name" value="BcbE_prd"/>
    <property type="match status" value="1"/>
</dbReference>
<proteinExistence type="predicted"/>
<dbReference type="SUPFAM" id="SSF53448">
    <property type="entry name" value="Nucleotide-diphospho-sugar transferases"/>
    <property type="match status" value="1"/>
</dbReference>
<gene>
    <name evidence="2" type="ORF">B0G85_0912</name>
</gene>
<evidence type="ECO:0000313" key="3">
    <source>
        <dbReference type="Proteomes" id="UP000229366"/>
    </source>
</evidence>
<keyword evidence="3" id="KW-1185">Reference proteome</keyword>
<dbReference type="InterPro" id="IPR016873">
    <property type="entry name" value="Caps_polysacc_synth_BcbE_prd"/>
</dbReference>
<dbReference type="Gene3D" id="3.90.550.10">
    <property type="entry name" value="Spore Coat Polysaccharide Biosynthesis Protein SpsA, Chain A"/>
    <property type="match status" value="1"/>
</dbReference>
<dbReference type="InterPro" id="IPR029044">
    <property type="entry name" value="Nucleotide-diphossugar_trans"/>
</dbReference>
<protein>
    <submittedName>
        <fullName evidence="2">Nucleotidyltransferase-like protein</fullName>
    </submittedName>
</protein>
<keyword evidence="2" id="KW-0808">Transferase</keyword>
<accession>A0A2M8VR35</accession>
<feature type="domain" description="Nucleotidyl transferase" evidence="1">
    <location>
        <begin position="17"/>
        <end position="189"/>
    </location>
</feature>
<dbReference type="GO" id="GO:0016740">
    <property type="term" value="F:transferase activity"/>
    <property type="evidence" value="ECO:0007669"/>
    <property type="project" value="UniProtKB-KW"/>
</dbReference>
<organism evidence="2 3">
    <name type="scientific">Polynucleobacter brandtiae</name>
    <dbReference type="NCBI Taxonomy" id="1938816"/>
    <lineage>
        <taxon>Bacteria</taxon>
        <taxon>Pseudomonadati</taxon>
        <taxon>Pseudomonadota</taxon>
        <taxon>Betaproteobacteria</taxon>
        <taxon>Burkholderiales</taxon>
        <taxon>Burkholderiaceae</taxon>
        <taxon>Polynucleobacter</taxon>
    </lineage>
</organism>
<dbReference type="AlphaFoldDB" id="A0A2M8VR35"/>
<comment type="caution">
    <text evidence="2">The sequence shown here is derived from an EMBL/GenBank/DDBJ whole genome shotgun (WGS) entry which is preliminary data.</text>
</comment>
<reference evidence="2 3" key="1">
    <citation type="submission" date="2017-11" db="EMBL/GenBank/DDBJ databases">
        <title>Genomic Encyclopedia of Type Strains, Phase III (KMG-III): the genomes of soil and plant-associated and newly described type strains.</title>
        <authorList>
            <person name="Whitman W."/>
        </authorList>
    </citation>
    <scope>NUCLEOTIDE SEQUENCE [LARGE SCALE GENOMIC DNA]</scope>
    <source>
        <strain evidence="2 3">UB-Domo-W1</strain>
    </source>
</reference>
<dbReference type="EMBL" id="PGTX01000002">
    <property type="protein sequence ID" value="PJI79929.1"/>
    <property type="molecule type" value="Genomic_DNA"/>
</dbReference>
<dbReference type="RefSeq" id="WP_100379272.1">
    <property type="nucleotide sequence ID" value="NZ_CBCSBW010000002.1"/>
</dbReference>
<dbReference type="Proteomes" id="UP000229366">
    <property type="component" value="Unassembled WGS sequence"/>
</dbReference>
<sequence>MLNILMPLSGGSKFFDPVEYFYPKMLIEIQDKPMVQLAIENLQQIEQEKRFIFIIKKNDALQFHLADTLRLLAGSNCEVIILDRETQGAACSALMAIDIINNDESLLIANFDQIFDCDLNITLATINHKNADAGCLVFDSTHPRWSFVLLDESSSVMETAEKRPLSRNAIAGFYYFKHGACFVAAAQEMIRKSCSASDSFFIAPTFNELILKNKSIHAVAIPTSQYHSFYTPQKIEEYEKSL</sequence>
<dbReference type="CDD" id="cd04183">
    <property type="entry name" value="GT2_BcE_like"/>
    <property type="match status" value="1"/>
</dbReference>
<evidence type="ECO:0000259" key="1">
    <source>
        <dbReference type="Pfam" id="PF00483"/>
    </source>
</evidence>
<dbReference type="Pfam" id="PF00483">
    <property type="entry name" value="NTP_transferase"/>
    <property type="match status" value="1"/>
</dbReference>
<name>A0A2M8VR35_9BURK</name>
<dbReference type="InterPro" id="IPR005835">
    <property type="entry name" value="NTP_transferase_dom"/>
</dbReference>